<evidence type="ECO:0000313" key="2">
    <source>
        <dbReference type="EMBL" id="HIY60195.1"/>
    </source>
</evidence>
<gene>
    <name evidence="2" type="ORF">H9831_05880</name>
</gene>
<dbReference type="SMART" id="SM00460">
    <property type="entry name" value="TGc"/>
    <property type="match status" value="1"/>
</dbReference>
<proteinExistence type="predicted"/>
<dbReference type="EMBL" id="DXDD01000075">
    <property type="protein sequence ID" value="HIY60195.1"/>
    <property type="molecule type" value="Genomic_DNA"/>
</dbReference>
<dbReference type="PANTHER" id="PTHR38339">
    <property type="entry name" value="TRANSGLUTAMINASE DOMAIN PROTEIN"/>
    <property type="match status" value="1"/>
</dbReference>
<evidence type="ECO:0000313" key="3">
    <source>
        <dbReference type="Proteomes" id="UP000824007"/>
    </source>
</evidence>
<sequence>MNPAKEQAILPAPDPIESLSVPLPADVRRLISAGCLQEARERIQFYLERLNRADSPLSGEQRQKKSRLTLELARLSQLPFEYPYSFSEALSLIRSRIPDFSEEEFHALEREGRAEPVFLEGQKRYPGRFLDTLLAVDPVLAGRADPQLVRDMDDRGRFRDRTIRLLKEEGLLRYRIHLKAGLRVKDEFFEPEKEYLVHLPVPKECDPINGVRILNTGHRPAFLSPSDAPARTVAFRESPKKNDTFWVEYEYDSTVWYIQPDPDRVSDRLPDFDTGQQPPHIRFTPYLRALTSEVVGKERNPLKKARRIYDFITSQVAYSYMPEYFLLDDIAETCAVSRKGDCGVQALLFITMCRIARIPARWQSGLSVTPASVGPHDWAQFFIPPYGWLYADLSFGGSAFRAGQMERRDFYFGNLDPFRMVANTAFQAPLVPPKSGLRADPYDNQVGECEIDGKGLLTGQFDFFHEIIDIRSIRQ</sequence>
<name>A0A9D1YNP5_9FIRM</name>
<protein>
    <submittedName>
        <fullName evidence="2">Transglutaminase-like domain-containing protein</fullName>
    </submittedName>
</protein>
<dbReference type="Proteomes" id="UP000824007">
    <property type="component" value="Unassembled WGS sequence"/>
</dbReference>
<organism evidence="2 3">
    <name type="scientific">Candidatus Eisenbergiella pullistercoris</name>
    <dbReference type="NCBI Taxonomy" id="2838555"/>
    <lineage>
        <taxon>Bacteria</taxon>
        <taxon>Bacillati</taxon>
        <taxon>Bacillota</taxon>
        <taxon>Clostridia</taxon>
        <taxon>Lachnospirales</taxon>
        <taxon>Lachnospiraceae</taxon>
        <taxon>Eisenbergiella</taxon>
    </lineage>
</organism>
<dbReference type="InterPro" id="IPR038765">
    <property type="entry name" value="Papain-like_cys_pep_sf"/>
</dbReference>
<dbReference type="AlphaFoldDB" id="A0A9D1YNP5"/>
<dbReference type="PANTHER" id="PTHR38339:SF1">
    <property type="entry name" value="TRANSGLUTAMINASE-LIKE DOMAIN-CONTAINING PROTEIN"/>
    <property type="match status" value="1"/>
</dbReference>
<dbReference type="Gene3D" id="3.10.620.30">
    <property type="match status" value="1"/>
</dbReference>
<dbReference type="InterPro" id="IPR002931">
    <property type="entry name" value="Transglutaminase-like"/>
</dbReference>
<reference evidence="2" key="1">
    <citation type="journal article" date="2021" name="PeerJ">
        <title>Extensive microbial diversity within the chicken gut microbiome revealed by metagenomics and culture.</title>
        <authorList>
            <person name="Gilroy R."/>
            <person name="Ravi A."/>
            <person name="Getino M."/>
            <person name="Pursley I."/>
            <person name="Horton D.L."/>
            <person name="Alikhan N.F."/>
            <person name="Baker D."/>
            <person name="Gharbi K."/>
            <person name="Hall N."/>
            <person name="Watson M."/>
            <person name="Adriaenssens E.M."/>
            <person name="Foster-Nyarko E."/>
            <person name="Jarju S."/>
            <person name="Secka A."/>
            <person name="Antonio M."/>
            <person name="Oren A."/>
            <person name="Chaudhuri R.R."/>
            <person name="La Ragione R."/>
            <person name="Hildebrand F."/>
            <person name="Pallen M.J."/>
        </authorList>
    </citation>
    <scope>NUCLEOTIDE SEQUENCE</scope>
    <source>
        <strain evidence="2">ChiSxjej3B15-24422</strain>
    </source>
</reference>
<reference evidence="2" key="2">
    <citation type="submission" date="2021-04" db="EMBL/GenBank/DDBJ databases">
        <authorList>
            <person name="Gilroy R."/>
        </authorList>
    </citation>
    <scope>NUCLEOTIDE SEQUENCE</scope>
    <source>
        <strain evidence="2">ChiSxjej3B15-24422</strain>
    </source>
</reference>
<evidence type="ECO:0000259" key="1">
    <source>
        <dbReference type="SMART" id="SM00460"/>
    </source>
</evidence>
<feature type="domain" description="Transglutaminase-like" evidence="1">
    <location>
        <begin position="334"/>
        <end position="395"/>
    </location>
</feature>
<comment type="caution">
    <text evidence="2">The sequence shown here is derived from an EMBL/GenBank/DDBJ whole genome shotgun (WGS) entry which is preliminary data.</text>
</comment>
<accession>A0A9D1YNP5</accession>
<dbReference type="Pfam" id="PF01841">
    <property type="entry name" value="Transglut_core"/>
    <property type="match status" value="1"/>
</dbReference>
<dbReference type="SUPFAM" id="SSF54001">
    <property type="entry name" value="Cysteine proteinases"/>
    <property type="match status" value="1"/>
</dbReference>